<reference evidence="1" key="1">
    <citation type="submission" date="2016-06" db="EMBL/GenBank/DDBJ databases">
        <title>Draft Genome sequence of the fungus Inonotus baumii.</title>
        <authorList>
            <person name="Zhu H."/>
            <person name="Lin W."/>
        </authorList>
    </citation>
    <scope>NUCLEOTIDE SEQUENCE</scope>
    <source>
        <strain evidence="1">821</strain>
    </source>
</reference>
<accession>A0A9Q5HTY5</accession>
<evidence type="ECO:0000313" key="2">
    <source>
        <dbReference type="Proteomes" id="UP000757232"/>
    </source>
</evidence>
<dbReference type="EMBL" id="LNZH02000206">
    <property type="protein sequence ID" value="OCB85899.1"/>
    <property type="molecule type" value="Genomic_DNA"/>
</dbReference>
<dbReference type="Proteomes" id="UP000757232">
    <property type="component" value="Unassembled WGS sequence"/>
</dbReference>
<comment type="caution">
    <text evidence="1">The sequence shown here is derived from an EMBL/GenBank/DDBJ whole genome shotgun (WGS) entry which is preliminary data.</text>
</comment>
<gene>
    <name evidence="1" type="ORF">A7U60_g7032</name>
</gene>
<dbReference type="AlphaFoldDB" id="A0A9Q5HTY5"/>
<evidence type="ECO:0008006" key="3">
    <source>
        <dbReference type="Google" id="ProtNLM"/>
    </source>
</evidence>
<keyword evidence="2" id="KW-1185">Reference proteome</keyword>
<name>A0A9Q5HTY5_SANBA</name>
<protein>
    <recommendedName>
        <fullName evidence="3">F-box domain-containing protein</fullName>
    </recommendedName>
</protein>
<dbReference type="InterPro" id="IPR032675">
    <property type="entry name" value="LRR_dom_sf"/>
</dbReference>
<sequence length="516" mass="57550">MVDRVDGRKNPDDDHCHPGCRMIHCLPSETLVQIFEFAVDSDSDPWGFVIPSSVTAPLTLTWVCSSWRRTAISYSKLWISISFILHRLSSSCLSEGILDLFIRRSGDRLPFSFALNYEHALESSQAYKPSVDHLDNEKYLDSVNAIARRLIKIRHRWRRLIINVLVLEALEPFFHLLSHSEEVGSGMPMLEELSVSTKYTEFYGSHLTLPLKSCSQLRTVRILTPMVFFDPCHPLLEHLTTLDLHFCNSQQDSIVWLTCCPSLESLAIDFFASTNNNPIATSAEKRIRLPRLTYFSLTCFYGELGAETLLDSLDLPSLRAFDFLRCGLVIASPNDSAWQSIINLLTGRSEGPLPLRGLRLINAPVTSSELKEILERVGGGIRYLALGGEACTDNLLEDFHPIIITESVPGTELELTSRRSEPLCPELETLELLDVNVSLASITSLVSSRAAATPSSLSLPQTANSNLGSGSSFRTLNRLALLSEKFSRCFSDQGSDSPHPLSMKSHFPEGFDVFLL</sequence>
<evidence type="ECO:0000313" key="1">
    <source>
        <dbReference type="EMBL" id="OCB85899.1"/>
    </source>
</evidence>
<dbReference type="Gene3D" id="3.80.10.10">
    <property type="entry name" value="Ribonuclease Inhibitor"/>
    <property type="match status" value="1"/>
</dbReference>
<organism evidence="1 2">
    <name type="scientific">Sanghuangporus baumii</name>
    <name type="common">Phellinus baumii</name>
    <dbReference type="NCBI Taxonomy" id="108892"/>
    <lineage>
        <taxon>Eukaryota</taxon>
        <taxon>Fungi</taxon>
        <taxon>Dikarya</taxon>
        <taxon>Basidiomycota</taxon>
        <taxon>Agaricomycotina</taxon>
        <taxon>Agaricomycetes</taxon>
        <taxon>Hymenochaetales</taxon>
        <taxon>Hymenochaetaceae</taxon>
        <taxon>Sanghuangporus</taxon>
    </lineage>
</organism>
<dbReference type="OrthoDB" id="2269034at2759"/>
<proteinExistence type="predicted"/>